<accession>A0A8H7D886</accession>
<evidence type="ECO:0000313" key="3">
    <source>
        <dbReference type="Proteomes" id="UP000620124"/>
    </source>
</evidence>
<dbReference type="InterPro" id="IPR006179">
    <property type="entry name" value="5_nucleotidase/apyrase"/>
</dbReference>
<sequence length="267" mass="29433">MGLSDGYRVGGVDAQESNEFIKQLLYDVMTTGNHELYNILDMHNNFAPHFKGRYLTSNVNITIDGVSKPVCNHFAKFKTRKGRAVTALGVMFNFNGNVAGTTVQMVEDMPKKAWFAEAIKGEPDRFLLAGHMPVGRLSLTLFALCTPDVHFDPRRAHPQWHAELNGDAHVAAADLTLGYVMTDACPSIGDNTPHMCTPLVYHNPPKYIGSAAPTGLAADAPVNIVFIEFFENQNIGIVNGLQKDKVYTAADMLRYSNMLATEVRLMN</sequence>
<feature type="domain" description="Putative 5'-nucleotidase C-terminal" evidence="1">
    <location>
        <begin position="165"/>
        <end position="233"/>
    </location>
</feature>
<dbReference type="AlphaFoldDB" id="A0A8H7D886"/>
<dbReference type="GO" id="GO:0016787">
    <property type="term" value="F:hydrolase activity"/>
    <property type="evidence" value="ECO:0007669"/>
    <property type="project" value="InterPro"/>
</dbReference>
<dbReference type="Proteomes" id="UP000620124">
    <property type="component" value="Unassembled WGS sequence"/>
</dbReference>
<gene>
    <name evidence="2" type="ORF">MVEN_00662600</name>
</gene>
<evidence type="ECO:0000259" key="1">
    <source>
        <dbReference type="Pfam" id="PF21953"/>
    </source>
</evidence>
<dbReference type="SUPFAM" id="SSF56300">
    <property type="entry name" value="Metallo-dependent phosphatases"/>
    <property type="match status" value="1"/>
</dbReference>
<proteinExistence type="predicted"/>
<dbReference type="Pfam" id="PF21953">
    <property type="entry name" value="NadN_nucleosid_C"/>
    <property type="match status" value="1"/>
</dbReference>
<dbReference type="InterPro" id="IPR029052">
    <property type="entry name" value="Metallo-depent_PP-like"/>
</dbReference>
<dbReference type="PANTHER" id="PTHR11575:SF22">
    <property type="entry name" value="ADL392WP"/>
    <property type="match status" value="1"/>
</dbReference>
<name>A0A8H7D886_9AGAR</name>
<keyword evidence="3" id="KW-1185">Reference proteome</keyword>
<evidence type="ECO:0000313" key="2">
    <source>
        <dbReference type="EMBL" id="KAF7363102.1"/>
    </source>
</evidence>
<dbReference type="OrthoDB" id="7722975at2759"/>
<dbReference type="PANTHER" id="PTHR11575">
    <property type="entry name" value="5'-NUCLEOTIDASE-RELATED"/>
    <property type="match status" value="1"/>
</dbReference>
<dbReference type="GO" id="GO:0009166">
    <property type="term" value="P:nucleotide catabolic process"/>
    <property type="evidence" value="ECO:0007669"/>
    <property type="project" value="InterPro"/>
</dbReference>
<dbReference type="Gene3D" id="3.60.21.10">
    <property type="match status" value="1"/>
</dbReference>
<protein>
    <submittedName>
        <fullName evidence="2">Metallophos domain-containing protein</fullName>
    </submittedName>
</protein>
<comment type="caution">
    <text evidence="2">The sequence shown here is derived from an EMBL/GenBank/DDBJ whole genome shotgun (WGS) entry which is preliminary data.</text>
</comment>
<dbReference type="EMBL" id="JACAZI010000004">
    <property type="protein sequence ID" value="KAF7363102.1"/>
    <property type="molecule type" value="Genomic_DNA"/>
</dbReference>
<reference evidence="2" key="1">
    <citation type="submission" date="2020-05" db="EMBL/GenBank/DDBJ databases">
        <title>Mycena genomes resolve the evolution of fungal bioluminescence.</title>
        <authorList>
            <person name="Tsai I.J."/>
        </authorList>
    </citation>
    <scope>NUCLEOTIDE SEQUENCE</scope>
    <source>
        <strain evidence="2">CCC161011</strain>
    </source>
</reference>
<dbReference type="InterPro" id="IPR053828">
    <property type="entry name" value="Nucleosidase_C"/>
</dbReference>
<dbReference type="GO" id="GO:0005829">
    <property type="term" value="C:cytosol"/>
    <property type="evidence" value="ECO:0007669"/>
    <property type="project" value="TreeGrafter"/>
</dbReference>
<organism evidence="2 3">
    <name type="scientific">Mycena venus</name>
    <dbReference type="NCBI Taxonomy" id="2733690"/>
    <lineage>
        <taxon>Eukaryota</taxon>
        <taxon>Fungi</taxon>
        <taxon>Dikarya</taxon>
        <taxon>Basidiomycota</taxon>
        <taxon>Agaricomycotina</taxon>
        <taxon>Agaricomycetes</taxon>
        <taxon>Agaricomycetidae</taxon>
        <taxon>Agaricales</taxon>
        <taxon>Marasmiineae</taxon>
        <taxon>Mycenaceae</taxon>
        <taxon>Mycena</taxon>
    </lineage>
</organism>